<dbReference type="GO" id="GO:0034993">
    <property type="term" value="C:meiotic nuclear membrane microtubule tethering complex"/>
    <property type="evidence" value="ECO:0007669"/>
    <property type="project" value="TreeGrafter"/>
</dbReference>
<accession>A0A183FVZ1</accession>
<comment type="subcellular location">
    <subcellularLocation>
        <location evidence="1">Membrane</location>
    </subcellularLocation>
</comment>
<keyword evidence="3" id="KW-1133">Transmembrane helix</keyword>
<dbReference type="PROSITE" id="PS51469">
    <property type="entry name" value="SUN"/>
    <property type="match status" value="1"/>
</dbReference>
<sequence length="324" mass="36776">MYSYDADSNQHYYHEKLRDIEKAVYGLIAVVRSEIDREISEIRDEIEKFKSEKEKVSLLDVKASTDFQRQMAGKIVALEEHLNRRLVDVESRISAASERIRAVTNTCTVASSSSMSEQSVLQQMKKRHAVNLASRSHGAFVVSHLTSKAVTSGSVLYNFVSTVFGLETYNFAITERTHIMPSEAFCFEGAEGKLTIRLWSNASVEAVEYEHDYWHDVVPISAPNRYDVMISDSDNLIRIIQKSGVPEIVVIRIIQKSAACMDHECAAMQLLGECEYPNDEKSGPSQQCEMQNRSVSTDQVQVVFLSNHGQEYTCVYQLRVLNWR</sequence>
<accession>A0A3P8A7L7</accession>
<evidence type="ECO:0000256" key="2">
    <source>
        <dbReference type="ARBA" id="ARBA00022692"/>
    </source>
</evidence>
<dbReference type="EMBL" id="UZAH01027544">
    <property type="protein sequence ID" value="VDO92617.1"/>
    <property type="molecule type" value="Genomic_DNA"/>
</dbReference>
<dbReference type="Proteomes" id="UP000050761">
    <property type="component" value="Unassembled WGS sequence"/>
</dbReference>
<evidence type="ECO:0000313" key="7">
    <source>
        <dbReference type="EMBL" id="VDO92617.1"/>
    </source>
</evidence>
<dbReference type="AlphaFoldDB" id="A0A183FVZ1"/>
<dbReference type="PANTHER" id="PTHR12911:SF8">
    <property type="entry name" value="KLAROID PROTEIN-RELATED"/>
    <property type="match status" value="1"/>
</dbReference>
<dbReference type="GO" id="GO:0043495">
    <property type="term" value="F:protein-membrane adaptor activity"/>
    <property type="evidence" value="ECO:0007669"/>
    <property type="project" value="TreeGrafter"/>
</dbReference>
<evidence type="ECO:0000313" key="9">
    <source>
        <dbReference type="WBParaSite" id="HPBE_0001255001-mRNA-1"/>
    </source>
</evidence>
<keyword evidence="2" id="KW-0812">Transmembrane</keyword>
<evidence type="ECO:0000256" key="5">
    <source>
        <dbReference type="SAM" id="Coils"/>
    </source>
</evidence>
<evidence type="ECO:0000256" key="4">
    <source>
        <dbReference type="ARBA" id="ARBA00023136"/>
    </source>
</evidence>
<organism evidence="8 9">
    <name type="scientific">Heligmosomoides polygyrus</name>
    <name type="common">Parasitic roundworm</name>
    <dbReference type="NCBI Taxonomy" id="6339"/>
    <lineage>
        <taxon>Eukaryota</taxon>
        <taxon>Metazoa</taxon>
        <taxon>Ecdysozoa</taxon>
        <taxon>Nematoda</taxon>
        <taxon>Chromadorea</taxon>
        <taxon>Rhabditida</taxon>
        <taxon>Rhabditina</taxon>
        <taxon>Rhabditomorpha</taxon>
        <taxon>Strongyloidea</taxon>
        <taxon>Heligmosomidae</taxon>
        <taxon>Heligmosomoides</taxon>
    </lineage>
</organism>
<feature type="domain" description="SUN" evidence="6">
    <location>
        <begin position="138"/>
        <end position="324"/>
    </location>
</feature>
<evidence type="ECO:0000256" key="1">
    <source>
        <dbReference type="ARBA" id="ARBA00004370"/>
    </source>
</evidence>
<dbReference type="PANTHER" id="PTHR12911">
    <property type="entry name" value="SAD1/UNC-84-LIKE PROTEIN-RELATED"/>
    <property type="match status" value="1"/>
</dbReference>
<reference evidence="9" key="2">
    <citation type="submission" date="2019-09" db="UniProtKB">
        <authorList>
            <consortium name="WormBaseParasite"/>
        </authorList>
    </citation>
    <scope>IDENTIFICATION</scope>
</reference>
<keyword evidence="4" id="KW-0472">Membrane</keyword>
<protein>
    <submittedName>
        <fullName evidence="9">SUN domain-containing protein</fullName>
    </submittedName>
</protein>
<proteinExistence type="predicted"/>
<evidence type="ECO:0000259" key="6">
    <source>
        <dbReference type="PROSITE" id="PS51469"/>
    </source>
</evidence>
<dbReference type="Pfam" id="PF07738">
    <property type="entry name" value="Sad1_UNC"/>
    <property type="match status" value="2"/>
</dbReference>
<dbReference type="InterPro" id="IPR012919">
    <property type="entry name" value="SUN_dom"/>
</dbReference>
<dbReference type="OrthoDB" id="5856013at2759"/>
<name>A0A183FVZ1_HELPZ</name>
<dbReference type="WBParaSite" id="HPBE_0001255001-mRNA-1">
    <property type="protein sequence ID" value="HPBE_0001255001-mRNA-1"/>
    <property type="gene ID" value="HPBE_0001255001"/>
</dbReference>
<dbReference type="Gene3D" id="2.60.120.260">
    <property type="entry name" value="Galactose-binding domain-like"/>
    <property type="match status" value="1"/>
</dbReference>
<evidence type="ECO:0000313" key="8">
    <source>
        <dbReference type="Proteomes" id="UP000050761"/>
    </source>
</evidence>
<feature type="coiled-coil region" evidence="5">
    <location>
        <begin position="32"/>
        <end position="99"/>
    </location>
</feature>
<reference evidence="7 8" key="1">
    <citation type="submission" date="2018-11" db="EMBL/GenBank/DDBJ databases">
        <authorList>
            <consortium name="Pathogen Informatics"/>
        </authorList>
    </citation>
    <scope>NUCLEOTIDE SEQUENCE [LARGE SCALE GENOMIC DNA]</scope>
</reference>
<evidence type="ECO:0000256" key="3">
    <source>
        <dbReference type="ARBA" id="ARBA00022989"/>
    </source>
</evidence>
<keyword evidence="5" id="KW-0175">Coiled coil</keyword>
<gene>
    <name evidence="7" type="ORF">HPBE_LOCUS12551</name>
</gene>
<keyword evidence="8" id="KW-1185">Reference proteome</keyword>
<dbReference type="InterPro" id="IPR045119">
    <property type="entry name" value="SUN1-5"/>
</dbReference>